<dbReference type="EMBL" id="SGBC01000001">
    <property type="protein sequence ID" value="RZD17227.1"/>
    <property type="molecule type" value="Genomic_DNA"/>
</dbReference>
<sequence>METAYDVLFTANAEKDLLNLKKLKESALDKIMDLEQNPLKGHILKGSLSGVRALKFSIKGVAYRAAYIVIEEDRVCLVFMIGPHEGFYEKAQRRAKTFGI</sequence>
<protein>
    <recommendedName>
        <fullName evidence="3">Type II toxin-antitoxin system RelE/ParE family toxin</fullName>
    </recommendedName>
</protein>
<proteinExistence type="predicted"/>
<dbReference type="Proteomes" id="UP000316562">
    <property type="component" value="Unassembled WGS sequence"/>
</dbReference>
<dbReference type="AlphaFoldDB" id="A0A519BIY3"/>
<reference evidence="1 2" key="1">
    <citation type="journal article" date="2019" name="ISME J.">
        <title>Insights into ecological role of a new deltaproteobacterial order Candidatus Acidulodesulfobacterales by metagenomics and metatranscriptomics.</title>
        <authorList>
            <person name="Tan S."/>
            <person name="Liu J."/>
            <person name="Fang Y."/>
            <person name="Hedlund B.P."/>
            <person name="Lian Z.H."/>
            <person name="Huang L.Y."/>
            <person name="Li J.T."/>
            <person name="Huang L.N."/>
            <person name="Li W.J."/>
            <person name="Jiang H.C."/>
            <person name="Dong H.L."/>
            <person name="Shu W.S."/>
        </authorList>
    </citation>
    <scope>NUCLEOTIDE SEQUENCE [LARGE SCALE GENOMIC DNA]</scope>
    <source>
        <strain evidence="1">AP2</strain>
    </source>
</reference>
<dbReference type="SUPFAM" id="SSF143011">
    <property type="entry name" value="RelE-like"/>
    <property type="match status" value="1"/>
</dbReference>
<accession>A0A519BIY3</accession>
<comment type="caution">
    <text evidence="1">The sequence shown here is derived from an EMBL/GenBank/DDBJ whole genome shotgun (WGS) entry which is preliminary data.</text>
</comment>
<dbReference type="InterPro" id="IPR031552">
    <property type="entry name" value="ParE-like_toxin"/>
</dbReference>
<dbReference type="Pfam" id="PF15781">
    <property type="entry name" value="ParE-like_toxin"/>
    <property type="match status" value="1"/>
</dbReference>
<dbReference type="Gene3D" id="3.30.2310.20">
    <property type="entry name" value="RelE-like"/>
    <property type="match status" value="1"/>
</dbReference>
<evidence type="ECO:0008006" key="3">
    <source>
        <dbReference type="Google" id="ProtNLM"/>
    </source>
</evidence>
<dbReference type="InterPro" id="IPR035093">
    <property type="entry name" value="RelE/ParE_toxin_dom_sf"/>
</dbReference>
<evidence type="ECO:0000313" key="2">
    <source>
        <dbReference type="Proteomes" id="UP000316562"/>
    </source>
</evidence>
<organism evidence="1 2">
    <name type="scientific">Acididesulfobacter guangdongensis</name>
    <dbReference type="NCBI Taxonomy" id="2597225"/>
    <lineage>
        <taxon>Bacteria</taxon>
        <taxon>Deltaproteobacteria</taxon>
        <taxon>Candidatus Acidulodesulfobacterales</taxon>
        <taxon>Candidatus Acididesulfobacter</taxon>
    </lineage>
</organism>
<gene>
    <name evidence="1" type="ORF">EVJ46_03065</name>
</gene>
<name>A0A519BIY3_ACIG2</name>
<evidence type="ECO:0000313" key="1">
    <source>
        <dbReference type="EMBL" id="RZD17227.1"/>
    </source>
</evidence>